<evidence type="ECO:0000313" key="3">
    <source>
        <dbReference type="Proteomes" id="UP000001861"/>
    </source>
</evidence>
<feature type="compositionally biased region" description="Pro residues" evidence="1">
    <location>
        <begin position="347"/>
        <end position="357"/>
    </location>
</feature>
<dbReference type="STRING" id="240176.A8NMI2"/>
<comment type="caution">
    <text evidence="2">The sequence shown here is derived from an EMBL/GenBank/DDBJ whole genome shotgun (WGS) entry which is preliminary data.</text>
</comment>
<feature type="region of interest" description="Disordered" evidence="1">
    <location>
        <begin position="247"/>
        <end position="362"/>
    </location>
</feature>
<dbReference type="GeneID" id="6011440"/>
<dbReference type="RefSeq" id="XP_001834921.2">
    <property type="nucleotide sequence ID" value="XM_001834869.2"/>
</dbReference>
<evidence type="ECO:0000313" key="2">
    <source>
        <dbReference type="EMBL" id="EAU86904.2"/>
    </source>
</evidence>
<name>A8NMI2_COPC7</name>
<dbReference type="InParanoid" id="A8NMI2"/>
<reference evidence="2 3" key="1">
    <citation type="journal article" date="2010" name="Proc. Natl. Acad. Sci. U.S.A.">
        <title>Insights into evolution of multicellular fungi from the assembled chromosomes of the mushroom Coprinopsis cinerea (Coprinus cinereus).</title>
        <authorList>
            <person name="Stajich J.E."/>
            <person name="Wilke S.K."/>
            <person name="Ahren D."/>
            <person name="Au C.H."/>
            <person name="Birren B.W."/>
            <person name="Borodovsky M."/>
            <person name="Burns C."/>
            <person name="Canback B."/>
            <person name="Casselton L.A."/>
            <person name="Cheng C.K."/>
            <person name="Deng J."/>
            <person name="Dietrich F.S."/>
            <person name="Fargo D.C."/>
            <person name="Farman M.L."/>
            <person name="Gathman A.C."/>
            <person name="Goldberg J."/>
            <person name="Guigo R."/>
            <person name="Hoegger P.J."/>
            <person name="Hooker J.B."/>
            <person name="Huggins A."/>
            <person name="James T.Y."/>
            <person name="Kamada T."/>
            <person name="Kilaru S."/>
            <person name="Kodira C."/>
            <person name="Kues U."/>
            <person name="Kupfer D."/>
            <person name="Kwan H.S."/>
            <person name="Lomsadze A."/>
            <person name="Li W."/>
            <person name="Lilly W.W."/>
            <person name="Ma L.J."/>
            <person name="Mackey A.J."/>
            <person name="Manning G."/>
            <person name="Martin F."/>
            <person name="Muraguchi H."/>
            <person name="Natvig D.O."/>
            <person name="Palmerini H."/>
            <person name="Ramesh M.A."/>
            <person name="Rehmeyer C.J."/>
            <person name="Roe B.A."/>
            <person name="Shenoy N."/>
            <person name="Stanke M."/>
            <person name="Ter-Hovhannisyan V."/>
            <person name="Tunlid A."/>
            <person name="Velagapudi R."/>
            <person name="Vision T.J."/>
            <person name="Zeng Q."/>
            <person name="Zolan M.E."/>
            <person name="Pukkila P.J."/>
        </authorList>
    </citation>
    <scope>NUCLEOTIDE SEQUENCE [LARGE SCALE GENOMIC DNA]</scope>
    <source>
        <strain evidence="3">Okayama-7 / 130 / ATCC MYA-4618 / FGSC 9003</strain>
    </source>
</reference>
<dbReference type="Gene3D" id="1.20.58.1710">
    <property type="match status" value="1"/>
</dbReference>
<dbReference type="OMA" id="EHMETKG"/>
<dbReference type="OrthoDB" id="5568181at2759"/>
<dbReference type="KEGG" id="cci:CC1G_10795"/>
<keyword evidence="3" id="KW-1185">Reference proteome</keyword>
<feature type="region of interest" description="Disordered" evidence="1">
    <location>
        <begin position="1"/>
        <end position="22"/>
    </location>
</feature>
<sequence>MSSGATFRGLTRAPEAPGPDVLLPQPLPISQLESLRFKANQIIESINTLAFTLSGGMNPAYMPAWPEILSKYNIILSQYTNFSNALLNPYPAAANRAQTTTNEGPPENIYQKIVVHPNIGMLDMQFDTEIGPLLRNQQTLDVLKQENDTVRRLSEHMTTRGMLGVLGITSEGTAEPAVPAASYRPLHLNGFGGLGVPPPRKPEYEDVLAECAEIRNAHDQRVERAVRAVSMLRDQFEFKQRVEAMHEETDEFWGPSMGRGPNDEDEDMDSDEGDDHDDGDEEHEDKGSDDEDEDNIQGELMGQDEEMDSPAPMNTEPPAPVPSQTLTPMQQPAPPSSTSTPVHTIPTPVPPAPPANPPAQTAQVDEPQIVSHNVPDIIDLTEVCISLWRWKLTNCYTPLKL</sequence>
<evidence type="ECO:0000256" key="1">
    <source>
        <dbReference type="SAM" id="MobiDB-lite"/>
    </source>
</evidence>
<dbReference type="eggNOG" id="ENOG502SNPY">
    <property type="taxonomic scope" value="Eukaryota"/>
</dbReference>
<evidence type="ECO:0008006" key="4">
    <source>
        <dbReference type="Google" id="ProtNLM"/>
    </source>
</evidence>
<dbReference type="AlphaFoldDB" id="A8NMI2"/>
<organism evidence="2 3">
    <name type="scientific">Coprinopsis cinerea (strain Okayama-7 / 130 / ATCC MYA-4618 / FGSC 9003)</name>
    <name type="common">Inky cap fungus</name>
    <name type="synonym">Hormographiella aspergillata</name>
    <dbReference type="NCBI Taxonomy" id="240176"/>
    <lineage>
        <taxon>Eukaryota</taxon>
        <taxon>Fungi</taxon>
        <taxon>Dikarya</taxon>
        <taxon>Basidiomycota</taxon>
        <taxon>Agaricomycotina</taxon>
        <taxon>Agaricomycetes</taxon>
        <taxon>Agaricomycetidae</taxon>
        <taxon>Agaricales</taxon>
        <taxon>Agaricineae</taxon>
        <taxon>Psathyrellaceae</taxon>
        <taxon>Coprinopsis</taxon>
    </lineage>
</organism>
<dbReference type="Proteomes" id="UP000001861">
    <property type="component" value="Unassembled WGS sequence"/>
</dbReference>
<protein>
    <recommendedName>
        <fullName evidence="4">Mediator of RNA polymerase II transcription subunit 8</fullName>
    </recommendedName>
</protein>
<dbReference type="HOGENOM" id="CLU_057548_0_0_1"/>
<dbReference type="VEuPathDB" id="FungiDB:CC1G_10795"/>
<feature type="compositionally biased region" description="Acidic residues" evidence="1">
    <location>
        <begin position="263"/>
        <end position="308"/>
    </location>
</feature>
<accession>A8NMI2</accession>
<feature type="compositionally biased region" description="Low complexity" evidence="1">
    <location>
        <begin position="336"/>
        <end position="346"/>
    </location>
</feature>
<proteinExistence type="predicted"/>
<gene>
    <name evidence="2" type="ORF">CC1G_10795</name>
</gene>
<dbReference type="EMBL" id="AACS02000012">
    <property type="protein sequence ID" value="EAU86904.2"/>
    <property type="molecule type" value="Genomic_DNA"/>
</dbReference>